<dbReference type="Proteomes" id="UP000248214">
    <property type="component" value="Unassembled WGS sequence"/>
</dbReference>
<evidence type="ECO:0000259" key="3">
    <source>
        <dbReference type="SMART" id="SM00460"/>
    </source>
</evidence>
<protein>
    <submittedName>
        <fullName evidence="4">Peptidase</fullName>
    </submittedName>
</protein>
<feature type="compositionally biased region" description="Acidic residues" evidence="1">
    <location>
        <begin position="584"/>
        <end position="594"/>
    </location>
</feature>
<dbReference type="RefSeq" id="WP_110610662.1">
    <property type="nucleotide sequence ID" value="NZ_PDOD01000004.1"/>
</dbReference>
<evidence type="ECO:0000256" key="1">
    <source>
        <dbReference type="SAM" id="MobiDB-lite"/>
    </source>
</evidence>
<dbReference type="InterPro" id="IPR025403">
    <property type="entry name" value="TgpA-like_C"/>
</dbReference>
<feature type="transmembrane region" description="Helical" evidence="2">
    <location>
        <begin position="121"/>
        <end position="140"/>
    </location>
</feature>
<dbReference type="InterPro" id="IPR021878">
    <property type="entry name" value="TgpA_N"/>
</dbReference>
<feature type="transmembrane region" description="Helical" evidence="2">
    <location>
        <begin position="147"/>
        <end position="166"/>
    </location>
</feature>
<organism evidence="4 5">
    <name type="scientific">Salipaludibacillus keqinensis</name>
    <dbReference type="NCBI Taxonomy" id="2045207"/>
    <lineage>
        <taxon>Bacteria</taxon>
        <taxon>Bacillati</taxon>
        <taxon>Bacillota</taxon>
        <taxon>Bacilli</taxon>
        <taxon>Bacillales</taxon>
        <taxon>Bacillaceae</taxon>
    </lineage>
</organism>
<dbReference type="Pfam" id="PF13559">
    <property type="entry name" value="DUF4129"/>
    <property type="match status" value="1"/>
</dbReference>
<keyword evidence="2" id="KW-1133">Transmembrane helix</keyword>
<dbReference type="AlphaFoldDB" id="A0A323T9R9"/>
<reference evidence="4 5" key="1">
    <citation type="submission" date="2017-10" db="EMBL/GenBank/DDBJ databases">
        <title>Bacillus sp. nov., a halophilic bacterium isolated from a Keqin Lake.</title>
        <authorList>
            <person name="Wang H."/>
        </authorList>
    </citation>
    <scope>NUCLEOTIDE SEQUENCE [LARGE SCALE GENOMIC DNA]</scope>
    <source>
        <strain evidence="4 5">KQ-12</strain>
    </source>
</reference>
<gene>
    <name evidence="4" type="ORF">CR194_15385</name>
</gene>
<dbReference type="Pfam" id="PF11992">
    <property type="entry name" value="TgpA_N"/>
    <property type="match status" value="1"/>
</dbReference>
<keyword evidence="2" id="KW-0812">Transmembrane</keyword>
<accession>A0A323T9R9</accession>
<keyword evidence="2" id="KW-0472">Membrane</keyword>
<evidence type="ECO:0000313" key="5">
    <source>
        <dbReference type="Proteomes" id="UP000248214"/>
    </source>
</evidence>
<dbReference type="PANTHER" id="PTHR42736:SF1">
    <property type="entry name" value="PROTEIN-GLUTAMINE GAMMA-GLUTAMYLTRANSFERASE"/>
    <property type="match status" value="1"/>
</dbReference>
<feature type="transmembrane region" description="Helical" evidence="2">
    <location>
        <begin position="41"/>
        <end position="57"/>
    </location>
</feature>
<evidence type="ECO:0000313" key="4">
    <source>
        <dbReference type="EMBL" id="PYZ92221.1"/>
    </source>
</evidence>
<dbReference type="SMART" id="SM00460">
    <property type="entry name" value="TGc"/>
    <property type="match status" value="1"/>
</dbReference>
<dbReference type="Gene3D" id="3.10.620.30">
    <property type="match status" value="1"/>
</dbReference>
<dbReference type="InterPro" id="IPR038765">
    <property type="entry name" value="Papain-like_cys_pep_sf"/>
</dbReference>
<proteinExistence type="predicted"/>
<sequence length="758" mass="87838">MAKFRTKPINSITHLFIYALTFLLLWEWLRPIPVVTNTAEIHLFVWFAFFSTVLIYIRVPFWLTIPTLMMASIYGLHIIFYEGSFFSREGGWETVKLFSSEAWYNFGLIFSRDFAYLTDPFRTFLFFLLLALICYLLYYWIFQTRRIFFFLLSTIIYITVLDTFTPVDASTAIIRIVIIGFFMLTLLHMLKIQEEERALGKRGSSFISPAWMYTLILMILAATFVGVIAPKPDPQWSDPVPAMRTLVLGEGSGTGSGVRRVGYGENDERLGGGFVQDNNVVFSAEVEEASYWRGESKHEYTGKGWISDPSYVESESVFEDEVDYYMFEELAVLEERTVSIVMEEGVGFSHLFYPGQLKQLDRDSLTYLSGSEEGNNESIQFNTDTVNGRVQAEGEEDITLTSYDLVYDDPTFPIETLREGSEEDPTEIQELYLQLPDDLPDRVVELAEEIVEDEDNRYDKAVAVEQYFSRNGFEYQTTDVPVPDEDEDYVDQFLFETQVGYCDNYSTSMAVLLRALDIPTRWVKGFTAGEEIEETENDRTIYEVANGNAHSWVEVYFPEVGWVPFEPTQGFDNYADFEEEEIDIDVDSEQNNLEDPERPDTGMDEDLLGDLDEGMESETDTEVSGGSDENWIDFSQFLTLKSLLISLVTLVMVMVIYEKQNRLQNHYFIWHYRFMGNDQRYLTAYQRLLWILENEGLPRGEGETLREYAKRMDLALNSQAMSKLTKTYEKVYYGGYKPDGDWEERQKDWEEIVKSLNS</sequence>
<dbReference type="InterPro" id="IPR052901">
    <property type="entry name" value="Bact_TGase-like"/>
</dbReference>
<dbReference type="InterPro" id="IPR002931">
    <property type="entry name" value="Transglutaminase-like"/>
</dbReference>
<feature type="region of interest" description="Disordered" evidence="1">
    <location>
        <begin position="584"/>
        <end position="610"/>
    </location>
</feature>
<keyword evidence="5" id="KW-1185">Reference proteome</keyword>
<feature type="transmembrane region" description="Helical" evidence="2">
    <location>
        <begin position="62"/>
        <end position="81"/>
    </location>
</feature>
<feature type="transmembrane region" description="Helical" evidence="2">
    <location>
        <begin position="210"/>
        <end position="229"/>
    </location>
</feature>
<feature type="transmembrane region" description="Helical" evidence="2">
    <location>
        <begin position="12"/>
        <end position="29"/>
    </location>
</feature>
<dbReference type="Pfam" id="PF01841">
    <property type="entry name" value="Transglut_core"/>
    <property type="match status" value="1"/>
</dbReference>
<dbReference type="EMBL" id="PDOD01000004">
    <property type="protein sequence ID" value="PYZ92221.1"/>
    <property type="molecule type" value="Genomic_DNA"/>
</dbReference>
<dbReference type="SUPFAM" id="SSF54001">
    <property type="entry name" value="Cysteine proteinases"/>
    <property type="match status" value="1"/>
</dbReference>
<name>A0A323T9R9_9BACI</name>
<dbReference type="OrthoDB" id="9804872at2"/>
<evidence type="ECO:0000256" key="2">
    <source>
        <dbReference type="SAM" id="Phobius"/>
    </source>
</evidence>
<dbReference type="PANTHER" id="PTHR42736">
    <property type="entry name" value="PROTEIN-GLUTAMINE GAMMA-GLUTAMYLTRANSFERASE"/>
    <property type="match status" value="1"/>
</dbReference>
<comment type="caution">
    <text evidence="4">The sequence shown here is derived from an EMBL/GenBank/DDBJ whole genome shotgun (WGS) entry which is preliminary data.</text>
</comment>
<feature type="transmembrane region" description="Helical" evidence="2">
    <location>
        <begin position="172"/>
        <end position="190"/>
    </location>
</feature>
<feature type="domain" description="Transglutaminase-like" evidence="3">
    <location>
        <begin position="494"/>
        <end position="569"/>
    </location>
</feature>